<keyword evidence="2" id="KW-1185">Reference proteome</keyword>
<name>U6LKT4_9EIME</name>
<proteinExistence type="predicted"/>
<accession>U6LKT4</accession>
<reference evidence="1" key="2">
    <citation type="submission" date="2013-10" db="EMBL/GenBank/DDBJ databases">
        <authorList>
            <person name="Aslett M."/>
        </authorList>
    </citation>
    <scope>NUCLEOTIDE SEQUENCE [LARGE SCALE GENOMIC DNA]</scope>
    <source>
        <strain evidence="1">Houghton</strain>
    </source>
</reference>
<dbReference type="EMBL" id="HG711915">
    <property type="protein sequence ID" value="CDJ49883.1"/>
    <property type="molecule type" value="Genomic_DNA"/>
</dbReference>
<dbReference type="AlphaFoldDB" id="U6LKT4"/>
<evidence type="ECO:0000313" key="1">
    <source>
        <dbReference type="EMBL" id="CDJ49883.1"/>
    </source>
</evidence>
<sequence length="87" mass="9690">MVDEGARGCYEKAGMVALHKAIVVGFLCEKLVRSVVRRLARLQAGFGHPDDERGTYVAKESADYDPTRAPFHSDAFFQANMWVVCAR</sequence>
<gene>
    <name evidence="1" type="ORF">EBH_0029260</name>
</gene>
<reference evidence="1" key="1">
    <citation type="submission" date="2013-10" db="EMBL/GenBank/DDBJ databases">
        <title>Genomic analysis of the causative agents of coccidiosis in chickens.</title>
        <authorList>
            <person name="Reid A.J."/>
            <person name="Blake D."/>
            <person name="Billington K."/>
            <person name="Browne H."/>
            <person name="Dunn M."/>
            <person name="Hung S."/>
            <person name="Kawahara F."/>
            <person name="Miranda-Saavedra D."/>
            <person name="Mourier T."/>
            <person name="Nagra H."/>
            <person name="Otto T.D."/>
            <person name="Rawlings N."/>
            <person name="Sanchez A."/>
            <person name="Sanders M."/>
            <person name="Subramaniam C."/>
            <person name="Tay Y."/>
            <person name="Dear P."/>
            <person name="Doerig C."/>
            <person name="Gruber A."/>
            <person name="Parkinson J."/>
            <person name="Shirley M."/>
            <person name="Wan K.L."/>
            <person name="Berriman M."/>
            <person name="Tomley F."/>
            <person name="Pain A."/>
        </authorList>
    </citation>
    <scope>NUCLEOTIDE SEQUENCE [LARGE SCALE GENOMIC DNA]</scope>
    <source>
        <strain evidence="1">Houghton</strain>
    </source>
</reference>
<organism evidence="1 2">
    <name type="scientific">Eimeria brunetti</name>
    <dbReference type="NCBI Taxonomy" id="51314"/>
    <lineage>
        <taxon>Eukaryota</taxon>
        <taxon>Sar</taxon>
        <taxon>Alveolata</taxon>
        <taxon>Apicomplexa</taxon>
        <taxon>Conoidasida</taxon>
        <taxon>Coccidia</taxon>
        <taxon>Eucoccidiorida</taxon>
        <taxon>Eimeriorina</taxon>
        <taxon>Eimeriidae</taxon>
        <taxon>Eimeria</taxon>
    </lineage>
</organism>
<dbReference type="VEuPathDB" id="ToxoDB:EBH_0029260"/>
<protein>
    <submittedName>
        <fullName evidence="1">Uncharacterized protein</fullName>
    </submittedName>
</protein>
<dbReference type="Proteomes" id="UP000030750">
    <property type="component" value="Unassembled WGS sequence"/>
</dbReference>
<evidence type="ECO:0000313" key="2">
    <source>
        <dbReference type="Proteomes" id="UP000030750"/>
    </source>
</evidence>